<dbReference type="KEGG" id="tet:TTHERM_00852780"/>
<reference evidence="3" key="1">
    <citation type="journal article" date="2006" name="PLoS Biol.">
        <title>Macronuclear genome sequence of the ciliate Tetrahymena thermophila, a model eukaryote.</title>
        <authorList>
            <person name="Eisen J.A."/>
            <person name="Coyne R.S."/>
            <person name="Wu M."/>
            <person name="Wu D."/>
            <person name="Thiagarajan M."/>
            <person name="Wortman J.R."/>
            <person name="Badger J.H."/>
            <person name="Ren Q."/>
            <person name="Amedeo P."/>
            <person name="Jones K.M."/>
            <person name="Tallon L.J."/>
            <person name="Delcher A.L."/>
            <person name="Salzberg S.L."/>
            <person name="Silva J.C."/>
            <person name="Haas B.J."/>
            <person name="Majoros W.H."/>
            <person name="Farzad M."/>
            <person name="Carlton J.M."/>
            <person name="Smith R.K. Jr."/>
            <person name="Garg J."/>
            <person name="Pearlman R.E."/>
            <person name="Karrer K.M."/>
            <person name="Sun L."/>
            <person name="Manning G."/>
            <person name="Elde N.C."/>
            <person name="Turkewitz A.P."/>
            <person name="Asai D.J."/>
            <person name="Wilkes D.E."/>
            <person name="Wang Y."/>
            <person name="Cai H."/>
            <person name="Collins K."/>
            <person name="Stewart B.A."/>
            <person name="Lee S.R."/>
            <person name="Wilamowska K."/>
            <person name="Weinberg Z."/>
            <person name="Ruzzo W.L."/>
            <person name="Wloga D."/>
            <person name="Gaertig J."/>
            <person name="Frankel J."/>
            <person name="Tsao C.-C."/>
            <person name="Gorovsky M.A."/>
            <person name="Keeling P.J."/>
            <person name="Waller R.F."/>
            <person name="Patron N.J."/>
            <person name="Cherry J.M."/>
            <person name="Stover N.A."/>
            <person name="Krieger C.J."/>
            <person name="del Toro C."/>
            <person name="Ryder H.F."/>
            <person name="Williamson S.C."/>
            <person name="Barbeau R.A."/>
            <person name="Hamilton E.P."/>
            <person name="Orias E."/>
        </authorList>
    </citation>
    <scope>NUCLEOTIDE SEQUENCE [LARGE SCALE GENOMIC DNA]</scope>
    <source>
        <strain evidence="3">SB210</strain>
    </source>
</reference>
<name>Q24E62_TETTS</name>
<dbReference type="InParanoid" id="Q24E62"/>
<evidence type="ECO:0000313" key="2">
    <source>
        <dbReference type="EMBL" id="EAS06039.1"/>
    </source>
</evidence>
<gene>
    <name evidence="2" type="ORF">TTHERM_00852780</name>
</gene>
<accession>Q24E62</accession>
<keyword evidence="2" id="KW-0812">Transmembrane</keyword>
<proteinExistence type="predicted"/>
<feature type="signal peptide" evidence="1">
    <location>
        <begin position="1"/>
        <end position="22"/>
    </location>
</feature>
<dbReference type="GeneID" id="7830543"/>
<dbReference type="RefSeq" id="XP_001026284.1">
    <property type="nucleotide sequence ID" value="XM_001026284.3"/>
</dbReference>
<dbReference type="HOGENOM" id="CLU_2325434_0_0_1"/>
<dbReference type="Proteomes" id="UP000009168">
    <property type="component" value="Unassembled WGS sequence"/>
</dbReference>
<keyword evidence="3" id="KW-1185">Reference proteome</keyword>
<sequence>MKNIFIAFGVLALLSTAALVYVHNQNQTELEKFHIHFPHHLPHIHVPKLHLKNIGSCLSTVYGAVSQCGAAYDSAGANITGDIGCVKNILNVKKCGHIF</sequence>
<organism evidence="2 3">
    <name type="scientific">Tetrahymena thermophila (strain SB210)</name>
    <dbReference type="NCBI Taxonomy" id="312017"/>
    <lineage>
        <taxon>Eukaryota</taxon>
        <taxon>Sar</taxon>
        <taxon>Alveolata</taxon>
        <taxon>Ciliophora</taxon>
        <taxon>Intramacronucleata</taxon>
        <taxon>Oligohymenophorea</taxon>
        <taxon>Hymenostomatida</taxon>
        <taxon>Tetrahymenina</taxon>
        <taxon>Tetrahymenidae</taxon>
        <taxon>Tetrahymena</taxon>
    </lineage>
</organism>
<dbReference type="AlphaFoldDB" id="Q24E62"/>
<protein>
    <submittedName>
        <fullName evidence="2">Transmembrane protein, putative</fullName>
    </submittedName>
</protein>
<evidence type="ECO:0000313" key="3">
    <source>
        <dbReference type="Proteomes" id="UP000009168"/>
    </source>
</evidence>
<keyword evidence="1" id="KW-0732">Signal</keyword>
<dbReference type="Gene3D" id="1.10.1740.120">
    <property type="match status" value="1"/>
</dbReference>
<evidence type="ECO:0000256" key="1">
    <source>
        <dbReference type="SAM" id="SignalP"/>
    </source>
</evidence>
<dbReference type="EMBL" id="GG662311">
    <property type="protein sequence ID" value="EAS06039.1"/>
    <property type="molecule type" value="Genomic_DNA"/>
</dbReference>
<keyword evidence="2" id="KW-0472">Membrane</keyword>
<feature type="chain" id="PRO_5004202289" evidence="1">
    <location>
        <begin position="23"/>
        <end position="99"/>
    </location>
</feature>